<dbReference type="PANTHER" id="PTHR48069">
    <property type="entry name" value="DIHYDROFOLATE REDUCTASE"/>
    <property type="match status" value="1"/>
</dbReference>
<dbReference type="RefSeq" id="WP_007585811.1">
    <property type="nucleotide sequence ID" value="NZ_AKAU01000126.1"/>
</dbReference>
<dbReference type="InterPro" id="IPR024072">
    <property type="entry name" value="DHFR-like_dom_sf"/>
</dbReference>
<keyword evidence="6 8" id="KW-0560">Oxidoreductase</keyword>
<comment type="pathway">
    <text evidence="1 8">Cofactor biosynthesis; tetrahydrofolate biosynthesis; 5,6,7,8-tetrahydrofolate from 7,8-dihydrofolate: step 1/1.</text>
</comment>
<dbReference type="CDD" id="cd00209">
    <property type="entry name" value="DHFR"/>
    <property type="match status" value="1"/>
</dbReference>
<evidence type="ECO:0000256" key="6">
    <source>
        <dbReference type="ARBA" id="ARBA00023002"/>
    </source>
</evidence>
<accession>A0ABP2PKI5</accession>
<keyword evidence="12" id="KW-1185">Reference proteome</keyword>
<evidence type="ECO:0000256" key="1">
    <source>
        <dbReference type="ARBA" id="ARBA00004903"/>
    </source>
</evidence>
<comment type="function">
    <text evidence="7 8">Key enzyme in folate metabolism. Catalyzes an essential reaction for de novo glycine and purine synthesis, and for DNA precursor synthesis.</text>
</comment>
<dbReference type="PROSITE" id="PS00075">
    <property type="entry name" value="DHFR_1"/>
    <property type="match status" value="1"/>
</dbReference>
<evidence type="ECO:0000256" key="8">
    <source>
        <dbReference type="PIRNR" id="PIRNR000194"/>
    </source>
</evidence>
<keyword evidence="5 8" id="KW-0521">NADP</keyword>
<name>A0ABP2PKI5_9BURK</name>
<comment type="similarity">
    <text evidence="2 8 9">Belongs to the dihydrofolate reductase family.</text>
</comment>
<dbReference type="PIRSF" id="PIRSF000194">
    <property type="entry name" value="DHFR"/>
    <property type="match status" value="1"/>
</dbReference>
<evidence type="ECO:0000313" key="12">
    <source>
        <dbReference type="Proteomes" id="UP000004980"/>
    </source>
</evidence>
<evidence type="ECO:0000259" key="10">
    <source>
        <dbReference type="PROSITE" id="PS51330"/>
    </source>
</evidence>
<dbReference type="PRINTS" id="PR00070">
    <property type="entry name" value="DHFR"/>
</dbReference>
<evidence type="ECO:0000256" key="2">
    <source>
        <dbReference type="ARBA" id="ARBA00009539"/>
    </source>
</evidence>
<evidence type="ECO:0000313" key="11">
    <source>
        <dbReference type="EMBL" id="EIM98278.1"/>
    </source>
</evidence>
<feature type="domain" description="DHFR" evidence="10">
    <location>
        <begin position="3"/>
        <end position="163"/>
    </location>
</feature>
<keyword evidence="4 8" id="KW-0554">One-carbon metabolism</keyword>
<organism evidence="11 12">
    <name type="scientific">Paraburkholderia hospita</name>
    <dbReference type="NCBI Taxonomy" id="169430"/>
    <lineage>
        <taxon>Bacteria</taxon>
        <taxon>Pseudomonadati</taxon>
        <taxon>Pseudomonadota</taxon>
        <taxon>Betaproteobacteria</taxon>
        <taxon>Burkholderiales</taxon>
        <taxon>Burkholderiaceae</taxon>
        <taxon>Paraburkholderia</taxon>
    </lineage>
</organism>
<proteinExistence type="inferred from homology"/>
<dbReference type="PROSITE" id="PS51330">
    <property type="entry name" value="DHFR_2"/>
    <property type="match status" value="1"/>
</dbReference>
<dbReference type="Proteomes" id="UP000004980">
    <property type="component" value="Unassembled WGS sequence"/>
</dbReference>
<dbReference type="EMBL" id="AKAU01000126">
    <property type="protein sequence ID" value="EIM98278.1"/>
    <property type="molecule type" value="Genomic_DNA"/>
</dbReference>
<dbReference type="SUPFAM" id="SSF53597">
    <property type="entry name" value="Dihydrofolate reductase-like"/>
    <property type="match status" value="1"/>
</dbReference>
<gene>
    <name evidence="11" type="ORF">WQE_24842</name>
</gene>
<reference evidence="11 12" key="1">
    <citation type="journal article" date="2012" name="J. Bacteriol.">
        <title>Draft Genome Sequence of the Soil Bacterium Burkholderia terrae Strain BS001, Which Interacts with Fungal Surface Structures.</title>
        <authorList>
            <person name="Nazir R."/>
            <person name="Hansen M.A."/>
            <person name="Sorensen S."/>
            <person name="van Elsas J.D."/>
        </authorList>
    </citation>
    <scope>NUCLEOTIDE SEQUENCE [LARGE SCALE GENOMIC DNA]</scope>
    <source>
        <strain evidence="11 12">BS001</strain>
    </source>
</reference>
<dbReference type="InterPro" id="IPR001796">
    <property type="entry name" value="DHFR_dom"/>
</dbReference>
<dbReference type="InterPro" id="IPR017925">
    <property type="entry name" value="DHFR_CS"/>
</dbReference>
<protein>
    <recommendedName>
        <fullName evidence="3 8">Dihydrofolate reductase</fullName>
        <ecNumber evidence="3 8">1.5.1.3</ecNumber>
    </recommendedName>
</protein>
<evidence type="ECO:0000256" key="4">
    <source>
        <dbReference type="ARBA" id="ARBA00022563"/>
    </source>
</evidence>
<dbReference type="InterPro" id="IPR012259">
    <property type="entry name" value="DHFR"/>
</dbReference>
<dbReference type="PANTHER" id="PTHR48069:SF3">
    <property type="entry name" value="DIHYDROFOLATE REDUCTASE"/>
    <property type="match status" value="1"/>
</dbReference>
<evidence type="ECO:0000256" key="3">
    <source>
        <dbReference type="ARBA" id="ARBA00012856"/>
    </source>
</evidence>
<comment type="catalytic activity">
    <reaction evidence="8">
        <text>(6S)-5,6,7,8-tetrahydrofolate + NADP(+) = 7,8-dihydrofolate + NADPH + H(+)</text>
        <dbReference type="Rhea" id="RHEA:15009"/>
        <dbReference type="ChEBI" id="CHEBI:15378"/>
        <dbReference type="ChEBI" id="CHEBI:57451"/>
        <dbReference type="ChEBI" id="CHEBI:57453"/>
        <dbReference type="ChEBI" id="CHEBI:57783"/>
        <dbReference type="ChEBI" id="CHEBI:58349"/>
        <dbReference type="EC" id="1.5.1.3"/>
    </reaction>
</comment>
<dbReference type="Gene3D" id="3.40.430.10">
    <property type="entry name" value="Dihydrofolate Reductase, subunit A"/>
    <property type="match status" value="1"/>
</dbReference>
<sequence>MTTLTLIVARARNGVIGRDNQLPWRLPEDLAFFKRTTMGAPIVMGRKTHESIGRVLPGRRNIVVTRDAQRRFDGCDTVTNLDDALALAERDGAAEAFLIGGAQLYEEGARRADKMIVTEIHADFDGDARFPAPDPAVWDEVSRETHRAKEPNDFEYAFVTYRRGARLGFFCLRRCLVLCAFAG</sequence>
<evidence type="ECO:0000256" key="5">
    <source>
        <dbReference type="ARBA" id="ARBA00022857"/>
    </source>
</evidence>
<dbReference type="EC" id="1.5.1.3" evidence="3 8"/>
<dbReference type="Pfam" id="PF00186">
    <property type="entry name" value="DHFR_1"/>
    <property type="match status" value="1"/>
</dbReference>
<evidence type="ECO:0000256" key="7">
    <source>
        <dbReference type="ARBA" id="ARBA00025067"/>
    </source>
</evidence>
<comment type="caution">
    <text evidence="11">The sequence shown here is derived from an EMBL/GenBank/DDBJ whole genome shotgun (WGS) entry which is preliminary data.</text>
</comment>
<evidence type="ECO:0000256" key="9">
    <source>
        <dbReference type="RuleBase" id="RU004474"/>
    </source>
</evidence>